<dbReference type="PANTHER" id="PTHR38459">
    <property type="entry name" value="PROPHAGE BACTOPRENOL-LINKED GLUCOSE TRANSLOCASE HOMOLOG"/>
    <property type="match status" value="1"/>
</dbReference>
<evidence type="ECO:0000256" key="2">
    <source>
        <dbReference type="ARBA" id="ARBA00009399"/>
    </source>
</evidence>
<accession>A0A1M5WBB5</accession>
<organism evidence="8 9">
    <name type="scientific">Pollutimonas bauzanensis</name>
    <dbReference type="NCBI Taxonomy" id="658167"/>
    <lineage>
        <taxon>Bacteria</taxon>
        <taxon>Pseudomonadati</taxon>
        <taxon>Pseudomonadota</taxon>
        <taxon>Betaproteobacteria</taxon>
        <taxon>Burkholderiales</taxon>
        <taxon>Alcaligenaceae</taxon>
        <taxon>Pollutimonas</taxon>
    </lineage>
</organism>
<evidence type="ECO:0000259" key="7">
    <source>
        <dbReference type="Pfam" id="PF04138"/>
    </source>
</evidence>
<comment type="subcellular location">
    <subcellularLocation>
        <location evidence="1">Membrane</location>
        <topology evidence="1">Multi-pass membrane protein</topology>
    </subcellularLocation>
</comment>
<feature type="domain" description="GtrA/DPMS transmembrane" evidence="7">
    <location>
        <begin position="15"/>
        <end position="128"/>
    </location>
</feature>
<dbReference type="GO" id="GO:0000271">
    <property type="term" value="P:polysaccharide biosynthetic process"/>
    <property type="evidence" value="ECO:0007669"/>
    <property type="project" value="InterPro"/>
</dbReference>
<reference evidence="8 9" key="1">
    <citation type="submission" date="2016-11" db="EMBL/GenBank/DDBJ databases">
        <authorList>
            <person name="Jaros S."/>
            <person name="Januszkiewicz K."/>
            <person name="Wedrychowicz H."/>
        </authorList>
    </citation>
    <scope>NUCLEOTIDE SEQUENCE [LARGE SCALE GENOMIC DNA]</scope>
    <source>
        <strain evidence="8 9">CGMCC 1.10190</strain>
    </source>
</reference>
<dbReference type="InterPro" id="IPR051401">
    <property type="entry name" value="GtrA_CellWall_Glycosyl"/>
</dbReference>
<dbReference type="PANTHER" id="PTHR38459:SF1">
    <property type="entry name" value="PROPHAGE BACTOPRENOL-LINKED GLUCOSE TRANSLOCASE HOMOLOG"/>
    <property type="match status" value="1"/>
</dbReference>
<gene>
    <name evidence="8" type="ORF">SAMN04488135_105172</name>
</gene>
<sequence length="138" mass="14876">MPRKRFSFHVKQAARFLWGGGLSTLLHWGTMAALLRAGMDAVCAAALGALAGAACNYLLQFHFTFHSSAPQRAALPAYGAVALASWCANTGLFYLLYRYGDLGQAAAQVVASSAVTLINFILYKKVVFHERPVRPLAS</sequence>
<feature type="transmembrane region" description="Helical" evidence="6">
    <location>
        <begin position="75"/>
        <end position="96"/>
    </location>
</feature>
<evidence type="ECO:0000256" key="3">
    <source>
        <dbReference type="ARBA" id="ARBA00022692"/>
    </source>
</evidence>
<dbReference type="RefSeq" id="WP_073103276.1">
    <property type="nucleotide sequence ID" value="NZ_FQXE01000005.1"/>
</dbReference>
<evidence type="ECO:0000313" key="8">
    <source>
        <dbReference type="EMBL" id="SHH84747.1"/>
    </source>
</evidence>
<feature type="transmembrane region" description="Helical" evidence="6">
    <location>
        <begin position="42"/>
        <end position="63"/>
    </location>
</feature>
<dbReference type="InterPro" id="IPR007267">
    <property type="entry name" value="GtrA_DPMS_TM"/>
</dbReference>
<proteinExistence type="inferred from homology"/>
<dbReference type="STRING" id="658167.SAMN04488135_105172"/>
<keyword evidence="5 6" id="KW-0472">Membrane</keyword>
<dbReference type="EMBL" id="FQXE01000005">
    <property type="protein sequence ID" value="SHH84747.1"/>
    <property type="molecule type" value="Genomic_DNA"/>
</dbReference>
<evidence type="ECO:0000313" key="9">
    <source>
        <dbReference type="Proteomes" id="UP000184226"/>
    </source>
</evidence>
<keyword evidence="9" id="KW-1185">Reference proteome</keyword>
<keyword evidence="3 6" id="KW-0812">Transmembrane</keyword>
<evidence type="ECO:0000256" key="6">
    <source>
        <dbReference type="SAM" id="Phobius"/>
    </source>
</evidence>
<dbReference type="AlphaFoldDB" id="A0A1M5WBB5"/>
<dbReference type="Pfam" id="PF04138">
    <property type="entry name" value="GtrA_DPMS_TM"/>
    <property type="match status" value="1"/>
</dbReference>
<protein>
    <submittedName>
        <fullName evidence="8">Putative flippase GtrA (Transmembrane translocase of bactoprenol-linked glucose)</fullName>
    </submittedName>
</protein>
<keyword evidence="4 6" id="KW-1133">Transmembrane helix</keyword>
<dbReference type="GO" id="GO:0005886">
    <property type="term" value="C:plasma membrane"/>
    <property type="evidence" value="ECO:0007669"/>
    <property type="project" value="TreeGrafter"/>
</dbReference>
<comment type="similarity">
    <text evidence="2">Belongs to the GtrA family.</text>
</comment>
<evidence type="ECO:0000256" key="4">
    <source>
        <dbReference type="ARBA" id="ARBA00022989"/>
    </source>
</evidence>
<evidence type="ECO:0000256" key="5">
    <source>
        <dbReference type="ARBA" id="ARBA00023136"/>
    </source>
</evidence>
<dbReference type="OrthoDB" id="6198004at2"/>
<evidence type="ECO:0000256" key="1">
    <source>
        <dbReference type="ARBA" id="ARBA00004141"/>
    </source>
</evidence>
<feature type="transmembrane region" description="Helical" evidence="6">
    <location>
        <begin position="102"/>
        <end position="122"/>
    </location>
</feature>
<name>A0A1M5WBB5_9BURK</name>
<dbReference type="Proteomes" id="UP000184226">
    <property type="component" value="Unassembled WGS sequence"/>
</dbReference>